<protein>
    <submittedName>
        <fullName evidence="9">MDR family MFS transporter</fullName>
    </submittedName>
</protein>
<accession>A0ABW5V6U0</accession>
<feature type="domain" description="Major facilitator superfamily (MFS) profile" evidence="8">
    <location>
        <begin position="6"/>
        <end position="388"/>
    </location>
</feature>
<dbReference type="RefSeq" id="WP_382393433.1">
    <property type="nucleotide sequence ID" value="NZ_JBHUNA010000020.1"/>
</dbReference>
<evidence type="ECO:0000313" key="10">
    <source>
        <dbReference type="Proteomes" id="UP001597502"/>
    </source>
</evidence>
<feature type="transmembrane region" description="Helical" evidence="7">
    <location>
        <begin position="97"/>
        <end position="123"/>
    </location>
</feature>
<feature type="transmembrane region" description="Helical" evidence="7">
    <location>
        <begin position="73"/>
        <end position="91"/>
    </location>
</feature>
<dbReference type="InterPro" id="IPR020846">
    <property type="entry name" value="MFS_dom"/>
</dbReference>
<sequence>MELPKYIWLLVIGTTINVTGASFLWPLNTIYMHNELGRTLAFAGFVLALNQGAAIVGNLVGGFLFDRFSAYKTVLIGTGTAFASAVTLSVFHSIVPYSILLVIIGFSAGMTWPVMFAMAGSVWPDGGRRAFNAIYVARNLGVALGASIAGYVASLSFDYVFIANATLFGMFFLFTLITFRSMDTERNNRVHTSVIEQSDKIEDKPAFIALLILCSGLLISWIAYSQWQSTIASYTQDIGIPLDQYSLLWALNGFLIVVGQPFIKWITKVITSEKMQIYVGTTIFLVSYVVAMFAEAFTFFAVAMVILTLGEMLVWPAIPTLANDLAPKGREGFYQGFVNSVGSAGRMVGPFLGGLIVDMYNIEAMFFVLLVLLLIPYITTRIYDRGVKESEALE</sequence>
<dbReference type="EMBL" id="JBHUNA010000020">
    <property type="protein sequence ID" value="MFD2761195.1"/>
    <property type="molecule type" value="Genomic_DNA"/>
</dbReference>
<keyword evidence="10" id="KW-1185">Reference proteome</keyword>
<keyword evidence="6 7" id="KW-0472">Membrane</keyword>
<keyword evidence="5 7" id="KW-1133">Transmembrane helix</keyword>
<dbReference type="PROSITE" id="PS50850">
    <property type="entry name" value="MFS"/>
    <property type="match status" value="1"/>
</dbReference>
<dbReference type="InterPro" id="IPR036259">
    <property type="entry name" value="MFS_trans_sf"/>
</dbReference>
<evidence type="ECO:0000256" key="3">
    <source>
        <dbReference type="ARBA" id="ARBA00022475"/>
    </source>
</evidence>
<reference evidence="10" key="1">
    <citation type="journal article" date="2019" name="Int. J. Syst. Evol. Microbiol.">
        <title>The Global Catalogue of Microorganisms (GCM) 10K type strain sequencing project: providing services to taxonomists for standard genome sequencing and annotation.</title>
        <authorList>
            <consortium name="The Broad Institute Genomics Platform"/>
            <consortium name="The Broad Institute Genome Sequencing Center for Infectious Disease"/>
            <person name="Wu L."/>
            <person name="Ma J."/>
        </authorList>
    </citation>
    <scope>NUCLEOTIDE SEQUENCE [LARGE SCALE GENOMIC DNA]</scope>
    <source>
        <strain evidence="10">TISTR 1535</strain>
    </source>
</reference>
<dbReference type="PANTHER" id="PTHR23517:SF10">
    <property type="entry name" value="MAJOR FACILITATOR SUPERFAMILY (MFS) PROFILE DOMAIN-CONTAINING PROTEIN"/>
    <property type="match status" value="1"/>
</dbReference>
<comment type="subcellular location">
    <subcellularLocation>
        <location evidence="1">Cell membrane</location>
        <topology evidence="1">Multi-pass membrane protein</topology>
    </subcellularLocation>
</comment>
<dbReference type="InterPro" id="IPR011701">
    <property type="entry name" value="MFS"/>
</dbReference>
<evidence type="ECO:0000256" key="5">
    <source>
        <dbReference type="ARBA" id="ARBA00022989"/>
    </source>
</evidence>
<evidence type="ECO:0000256" key="7">
    <source>
        <dbReference type="SAM" id="Phobius"/>
    </source>
</evidence>
<name>A0ABW5V6U0_9BACI</name>
<feature type="transmembrane region" description="Helical" evidence="7">
    <location>
        <begin position="206"/>
        <end position="227"/>
    </location>
</feature>
<feature type="transmembrane region" description="Helical" evidence="7">
    <location>
        <begin position="39"/>
        <end position="61"/>
    </location>
</feature>
<comment type="caution">
    <text evidence="9">The sequence shown here is derived from an EMBL/GenBank/DDBJ whole genome shotgun (WGS) entry which is preliminary data.</text>
</comment>
<feature type="transmembrane region" description="Helical" evidence="7">
    <location>
        <begin position="278"/>
        <end position="307"/>
    </location>
</feature>
<feature type="transmembrane region" description="Helical" evidence="7">
    <location>
        <begin position="135"/>
        <end position="153"/>
    </location>
</feature>
<evidence type="ECO:0000256" key="4">
    <source>
        <dbReference type="ARBA" id="ARBA00022692"/>
    </source>
</evidence>
<dbReference type="Gene3D" id="1.20.1250.20">
    <property type="entry name" value="MFS general substrate transporter like domains"/>
    <property type="match status" value="2"/>
</dbReference>
<evidence type="ECO:0000256" key="1">
    <source>
        <dbReference type="ARBA" id="ARBA00004651"/>
    </source>
</evidence>
<dbReference type="SUPFAM" id="SSF103473">
    <property type="entry name" value="MFS general substrate transporter"/>
    <property type="match status" value="1"/>
</dbReference>
<evidence type="ECO:0000256" key="2">
    <source>
        <dbReference type="ARBA" id="ARBA00022448"/>
    </source>
</evidence>
<dbReference type="InterPro" id="IPR050171">
    <property type="entry name" value="MFS_Transporters"/>
</dbReference>
<dbReference type="PANTHER" id="PTHR23517">
    <property type="entry name" value="RESISTANCE PROTEIN MDTM, PUTATIVE-RELATED-RELATED"/>
    <property type="match status" value="1"/>
</dbReference>
<organism evidence="9 10">
    <name type="scientific">Lentibacillus juripiscarius</name>
    <dbReference type="NCBI Taxonomy" id="257446"/>
    <lineage>
        <taxon>Bacteria</taxon>
        <taxon>Bacillati</taxon>
        <taxon>Bacillota</taxon>
        <taxon>Bacilli</taxon>
        <taxon>Bacillales</taxon>
        <taxon>Bacillaceae</taxon>
        <taxon>Lentibacillus</taxon>
    </lineage>
</organism>
<keyword evidence="4 7" id="KW-0812">Transmembrane</keyword>
<gene>
    <name evidence="9" type="ORF">ACFSUO_09455</name>
</gene>
<evidence type="ECO:0000313" key="9">
    <source>
        <dbReference type="EMBL" id="MFD2761195.1"/>
    </source>
</evidence>
<feature type="transmembrane region" description="Helical" evidence="7">
    <location>
        <begin position="247"/>
        <end position="266"/>
    </location>
</feature>
<dbReference type="Proteomes" id="UP001597502">
    <property type="component" value="Unassembled WGS sequence"/>
</dbReference>
<feature type="transmembrane region" description="Helical" evidence="7">
    <location>
        <begin position="7"/>
        <end position="27"/>
    </location>
</feature>
<keyword evidence="3" id="KW-1003">Cell membrane</keyword>
<feature type="transmembrane region" description="Helical" evidence="7">
    <location>
        <begin position="159"/>
        <end position="179"/>
    </location>
</feature>
<evidence type="ECO:0000256" key="6">
    <source>
        <dbReference type="ARBA" id="ARBA00023136"/>
    </source>
</evidence>
<dbReference type="CDD" id="cd17329">
    <property type="entry name" value="MFS_MdtH_MDR_like"/>
    <property type="match status" value="1"/>
</dbReference>
<keyword evidence="2" id="KW-0813">Transport</keyword>
<evidence type="ECO:0000259" key="8">
    <source>
        <dbReference type="PROSITE" id="PS50850"/>
    </source>
</evidence>
<feature type="transmembrane region" description="Helical" evidence="7">
    <location>
        <begin position="359"/>
        <end position="378"/>
    </location>
</feature>
<proteinExistence type="predicted"/>
<dbReference type="Pfam" id="PF07690">
    <property type="entry name" value="MFS_1"/>
    <property type="match status" value="1"/>
</dbReference>